<keyword evidence="5" id="KW-1185">Reference proteome</keyword>
<dbReference type="SMART" id="SM00320">
    <property type="entry name" value="WD40"/>
    <property type="match status" value="3"/>
</dbReference>
<organism evidence="4 5">
    <name type="scientific">Artemisia annua</name>
    <name type="common">Sweet wormwood</name>
    <dbReference type="NCBI Taxonomy" id="35608"/>
    <lineage>
        <taxon>Eukaryota</taxon>
        <taxon>Viridiplantae</taxon>
        <taxon>Streptophyta</taxon>
        <taxon>Embryophyta</taxon>
        <taxon>Tracheophyta</taxon>
        <taxon>Spermatophyta</taxon>
        <taxon>Magnoliopsida</taxon>
        <taxon>eudicotyledons</taxon>
        <taxon>Gunneridae</taxon>
        <taxon>Pentapetalae</taxon>
        <taxon>asterids</taxon>
        <taxon>campanulids</taxon>
        <taxon>Asterales</taxon>
        <taxon>Asteraceae</taxon>
        <taxon>Asteroideae</taxon>
        <taxon>Anthemideae</taxon>
        <taxon>Artemisiinae</taxon>
        <taxon>Artemisia</taxon>
    </lineage>
</organism>
<dbReference type="InterPro" id="IPR001680">
    <property type="entry name" value="WD40_rpt"/>
</dbReference>
<dbReference type="AlphaFoldDB" id="A0A2U1QLQ6"/>
<accession>A0A2U1QLQ6</accession>
<reference evidence="4 5" key="1">
    <citation type="journal article" date="2018" name="Mol. Plant">
        <title>The genome of Artemisia annua provides insight into the evolution of Asteraceae family and artemisinin biosynthesis.</title>
        <authorList>
            <person name="Shen Q."/>
            <person name="Zhang L."/>
            <person name="Liao Z."/>
            <person name="Wang S."/>
            <person name="Yan T."/>
            <person name="Shi P."/>
            <person name="Liu M."/>
            <person name="Fu X."/>
            <person name="Pan Q."/>
            <person name="Wang Y."/>
            <person name="Lv Z."/>
            <person name="Lu X."/>
            <person name="Zhang F."/>
            <person name="Jiang W."/>
            <person name="Ma Y."/>
            <person name="Chen M."/>
            <person name="Hao X."/>
            <person name="Li L."/>
            <person name="Tang Y."/>
            <person name="Lv G."/>
            <person name="Zhou Y."/>
            <person name="Sun X."/>
            <person name="Brodelius P.E."/>
            <person name="Rose J.K.C."/>
            <person name="Tang K."/>
        </authorList>
    </citation>
    <scope>NUCLEOTIDE SEQUENCE [LARGE SCALE GENOMIC DNA]</scope>
    <source>
        <strain evidence="5">cv. Huhao1</strain>
        <tissue evidence="4">Leaf</tissue>
    </source>
</reference>
<dbReference type="GO" id="GO:0046540">
    <property type="term" value="C:U4/U6 x U5 tri-snRNP complex"/>
    <property type="evidence" value="ECO:0007669"/>
    <property type="project" value="TreeGrafter"/>
</dbReference>
<dbReference type="InterPro" id="IPR036322">
    <property type="entry name" value="WD40_repeat_dom_sf"/>
</dbReference>
<feature type="repeat" description="WD" evidence="3">
    <location>
        <begin position="96"/>
        <end position="128"/>
    </location>
</feature>
<sequence length="140" mass="15089">MVSSEIIGDDRPLSGCSLSSDGSFLATCSLSGVVTASADRTAKLWNTQGTLLTTYKCHLDRLSRVAFHPSGNYLGTTSFDNTWRLWDTETGELLYQEGHSRSVCGLALRPDGSLAASCGLDALARVWEQEAKIILAQFGI</sequence>
<proteinExistence type="predicted"/>
<evidence type="ECO:0000313" key="5">
    <source>
        <dbReference type="Proteomes" id="UP000245207"/>
    </source>
</evidence>
<dbReference type="PROSITE" id="PS50082">
    <property type="entry name" value="WD_REPEATS_2"/>
    <property type="match status" value="2"/>
</dbReference>
<name>A0A2U1QLQ6_ARTAN</name>
<protein>
    <submittedName>
        <fullName evidence="4">Uncharacterized protein</fullName>
    </submittedName>
</protein>
<dbReference type="InterPro" id="IPR015943">
    <property type="entry name" value="WD40/YVTN_repeat-like_dom_sf"/>
</dbReference>
<dbReference type="GO" id="GO:0017070">
    <property type="term" value="F:U6 snRNA binding"/>
    <property type="evidence" value="ECO:0007669"/>
    <property type="project" value="TreeGrafter"/>
</dbReference>
<dbReference type="PROSITE" id="PS50294">
    <property type="entry name" value="WD_REPEATS_REGION"/>
    <property type="match status" value="2"/>
</dbReference>
<dbReference type="Gene3D" id="2.130.10.10">
    <property type="entry name" value="YVTN repeat-like/Quinoprotein amine dehydrogenase"/>
    <property type="match status" value="1"/>
</dbReference>
<evidence type="ECO:0000256" key="2">
    <source>
        <dbReference type="ARBA" id="ARBA00022737"/>
    </source>
</evidence>
<dbReference type="PROSITE" id="PS00678">
    <property type="entry name" value="WD_REPEATS_1"/>
    <property type="match status" value="1"/>
</dbReference>
<dbReference type="Pfam" id="PF00400">
    <property type="entry name" value="WD40"/>
    <property type="match status" value="3"/>
</dbReference>
<dbReference type="SUPFAM" id="SSF50978">
    <property type="entry name" value="WD40 repeat-like"/>
    <property type="match status" value="1"/>
</dbReference>
<keyword evidence="2" id="KW-0677">Repeat</keyword>
<dbReference type="Proteomes" id="UP000245207">
    <property type="component" value="Unassembled WGS sequence"/>
</dbReference>
<evidence type="ECO:0000313" key="4">
    <source>
        <dbReference type="EMBL" id="PWA98944.1"/>
    </source>
</evidence>
<dbReference type="GO" id="GO:0030621">
    <property type="term" value="F:U4 snRNA binding"/>
    <property type="evidence" value="ECO:0007669"/>
    <property type="project" value="TreeGrafter"/>
</dbReference>
<dbReference type="PANTHER" id="PTHR19846">
    <property type="entry name" value="WD40 REPEAT PROTEIN"/>
    <property type="match status" value="1"/>
</dbReference>
<dbReference type="STRING" id="35608.A0A2U1QLQ6"/>
<gene>
    <name evidence="4" type="ORF">CTI12_AA014240</name>
</gene>
<dbReference type="InterPro" id="IPR019775">
    <property type="entry name" value="WD40_repeat_CS"/>
</dbReference>
<evidence type="ECO:0000256" key="1">
    <source>
        <dbReference type="ARBA" id="ARBA00022574"/>
    </source>
</evidence>
<keyword evidence="1 3" id="KW-0853">WD repeat</keyword>
<dbReference type="PANTHER" id="PTHR19846:SF0">
    <property type="entry name" value="PRE-MRNA PROCESSING FACTOR 4"/>
    <property type="match status" value="1"/>
</dbReference>
<dbReference type="OrthoDB" id="540662at2759"/>
<dbReference type="GO" id="GO:0000398">
    <property type="term" value="P:mRNA splicing, via spliceosome"/>
    <property type="evidence" value="ECO:0007669"/>
    <property type="project" value="TreeGrafter"/>
</dbReference>
<dbReference type="EMBL" id="PKPP01000042">
    <property type="protein sequence ID" value="PWA98944.1"/>
    <property type="molecule type" value="Genomic_DNA"/>
</dbReference>
<evidence type="ECO:0000256" key="3">
    <source>
        <dbReference type="PROSITE-ProRule" id="PRU00221"/>
    </source>
</evidence>
<comment type="caution">
    <text evidence="4">The sequence shown here is derived from an EMBL/GenBank/DDBJ whole genome shotgun (WGS) entry which is preliminary data.</text>
</comment>
<feature type="repeat" description="WD" evidence="3">
    <location>
        <begin position="55"/>
        <end position="96"/>
    </location>
</feature>